<evidence type="ECO:0000313" key="3">
    <source>
        <dbReference type="EMBL" id="ENO12770.2"/>
    </source>
</evidence>
<name>N6VRG5_9GAMM</name>
<dbReference type="Gene3D" id="3.30.750.24">
    <property type="entry name" value="STAS domain"/>
    <property type="match status" value="1"/>
</dbReference>
<keyword evidence="4" id="KW-1185">Reference proteome</keyword>
<dbReference type="PATRIC" id="fig|626887.3.peg.3048"/>
<proteinExistence type="predicted"/>
<accession>N6VRG5</accession>
<sequence>MPSTSNSTMEIYTPVTLLWDRVLMLPIVGVVDSQRAQSIMETMLARIEETEARVVILDIEGVETVDTAVANHLIKITQATQLMGARCVVSGISPAIAQTLVQLGIPLTEIVTRATLRDAVYYALQTLGLDIRQSANSPLR</sequence>
<gene>
    <name evidence="3" type="ORF">J057_15270</name>
</gene>
<dbReference type="InterPro" id="IPR002645">
    <property type="entry name" value="STAS_dom"/>
</dbReference>
<dbReference type="EMBL" id="APLQ01000014">
    <property type="protein sequence ID" value="ENO12770.2"/>
    <property type="molecule type" value="Genomic_DNA"/>
</dbReference>
<reference evidence="3 4" key="1">
    <citation type="journal article" date="2013" name="Genome Announc.">
        <title>Genome Sequence of the Polycyclic Aromatic Hydrocarbon-Degrading Bacterium Strain Marinobacter nanhaiticus D15-8WT.</title>
        <authorList>
            <person name="Cui Z."/>
            <person name="Gao W."/>
            <person name="Li Q."/>
            <person name="Xu G."/>
            <person name="Zheng L."/>
        </authorList>
    </citation>
    <scope>NUCLEOTIDE SEQUENCE [LARGE SCALE GENOMIC DNA]</scope>
    <source>
        <strain evidence="3 4">D15-8W</strain>
    </source>
</reference>
<keyword evidence="1" id="KW-0597">Phosphoprotein</keyword>
<dbReference type="eggNOG" id="COG1366">
    <property type="taxonomic scope" value="Bacteria"/>
</dbReference>
<comment type="caution">
    <text evidence="3">The sequence shown here is derived from an EMBL/GenBank/DDBJ whole genome shotgun (WGS) entry which is preliminary data.</text>
</comment>
<evidence type="ECO:0000259" key="2">
    <source>
        <dbReference type="PROSITE" id="PS50801"/>
    </source>
</evidence>
<dbReference type="PANTHER" id="PTHR33745">
    <property type="entry name" value="RSBT ANTAGONIST PROTEIN RSBS-RELATED"/>
    <property type="match status" value="1"/>
</dbReference>
<evidence type="ECO:0000313" key="4">
    <source>
        <dbReference type="Proteomes" id="UP000013165"/>
    </source>
</evidence>
<dbReference type="Pfam" id="PF01740">
    <property type="entry name" value="STAS"/>
    <property type="match status" value="1"/>
</dbReference>
<dbReference type="InterPro" id="IPR036513">
    <property type="entry name" value="STAS_dom_sf"/>
</dbReference>
<dbReference type="OrthoDB" id="9800154at2"/>
<evidence type="ECO:0000256" key="1">
    <source>
        <dbReference type="ARBA" id="ARBA00022553"/>
    </source>
</evidence>
<dbReference type="InterPro" id="IPR051932">
    <property type="entry name" value="Bact_StressResp_Reg"/>
</dbReference>
<dbReference type="HOGENOM" id="CLU_138490_1_1_6"/>
<dbReference type="STRING" id="626887.J057_15270"/>
<dbReference type="PANTHER" id="PTHR33745:SF3">
    <property type="entry name" value="RSBT CO-ANTAGONIST PROTEIN RSBRC"/>
    <property type="match status" value="1"/>
</dbReference>
<dbReference type="SUPFAM" id="SSF52091">
    <property type="entry name" value="SpoIIaa-like"/>
    <property type="match status" value="1"/>
</dbReference>
<organism evidence="3 4">
    <name type="scientific">Marinobacter nanhaiticus D15-8W</name>
    <dbReference type="NCBI Taxonomy" id="626887"/>
    <lineage>
        <taxon>Bacteria</taxon>
        <taxon>Pseudomonadati</taxon>
        <taxon>Pseudomonadota</taxon>
        <taxon>Gammaproteobacteria</taxon>
        <taxon>Pseudomonadales</taxon>
        <taxon>Marinobacteraceae</taxon>
        <taxon>Marinobacter</taxon>
    </lineage>
</organism>
<dbReference type="Proteomes" id="UP000013165">
    <property type="component" value="Unassembled WGS sequence"/>
</dbReference>
<feature type="domain" description="STAS" evidence="2">
    <location>
        <begin position="12"/>
        <end position="123"/>
    </location>
</feature>
<protein>
    <submittedName>
        <fullName evidence="3">STAS domain-containing protein</fullName>
    </submittedName>
</protein>
<dbReference type="PROSITE" id="PS50801">
    <property type="entry name" value="STAS"/>
    <property type="match status" value="1"/>
</dbReference>
<dbReference type="AlphaFoldDB" id="N6VRG5"/>
<dbReference type="CDD" id="cd07041">
    <property type="entry name" value="STAS_RsbR_RsbS_like"/>
    <property type="match status" value="1"/>
</dbReference>